<name>A0A2S0MZE8_9BURK</name>
<dbReference type="Proteomes" id="UP000239326">
    <property type="component" value="Chromosome"/>
</dbReference>
<organism evidence="1 2">
    <name type="scientific">Simplicispira suum</name>
    <dbReference type="NCBI Taxonomy" id="2109915"/>
    <lineage>
        <taxon>Bacteria</taxon>
        <taxon>Pseudomonadati</taxon>
        <taxon>Pseudomonadota</taxon>
        <taxon>Betaproteobacteria</taxon>
        <taxon>Burkholderiales</taxon>
        <taxon>Comamonadaceae</taxon>
        <taxon>Simplicispira</taxon>
    </lineage>
</organism>
<evidence type="ECO:0000313" key="2">
    <source>
        <dbReference type="Proteomes" id="UP000239326"/>
    </source>
</evidence>
<gene>
    <name evidence="1" type="ORF">C6571_07650</name>
</gene>
<dbReference type="AntiFam" id="ANF00159">
    <property type="entry name" value="Shadow ORF (opposite uvrA)"/>
</dbReference>
<keyword evidence="2" id="KW-1185">Reference proteome</keyword>
<sequence>MARRVVCELLRRSHAHHGATAGAALGPHVDDPVGRLDHVQVVLDDDDGVAGVAQLVQLLEQLTRAQ</sequence>
<protein>
    <submittedName>
        <fullName evidence="1">Uncharacterized protein</fullName>
    </submittedName>
</protein>
<evidence type="ECO:0000313" key="1">
    <source>
        <dbReference type="EMBL" id="AVO41177.1"/>
    </source>
</evidence>
<dbReference type="EMBL" id="CP027669">
    <property type="protein sequence ID" value="AVO41177.1"/>
    <property type="molecule type" value="Genomic_DNA"/>
</dbReference>
<dbReference type="AlphaFoldDB" id="A0A2S0MZE8"/>
<reference evidence="1 2" key="1">
    <citation type="submission" date="2018-03" db="EMBL/GenBank/DDBJ databases">
        <title>Genome sequencing of Simplicispira sp.</title>
        <authorList>
            <person name="Kim S.-J."/>
            <person name="Heo J."/>
            <person name="Kwon S.-W."/>
        </authorList>
    </citation>
    <scope>NUCLEOTIDE SEQUENCE [LARGE SCALE GENOMIC DNA]</scope>
    <source>
        <strain evidence="1 2">SC1-8</strain>
    </source>
</reference>
<proteinExistence type="predicted"/>
<accession>A0A2S0MZE8</accession>
<dbReference type="KEGG" id="simp:C6571_07650"/>